<reference evidence="8 9" key="1">
    <citation type="journal article" date="2019" name="Int. J. Syst. Evol. Microbiol.">
        <title>The Global Catalogue of Microorganisms (GCM) 10K type strain sequencing project: providing services to taxonomists for standard genome sequencing and annotation.</title>
        <authorList>
            <consortium name="The Broad Institute Genomics Platform"/>
            <consortium name="The Broad Institute Genome Sequencing Center for Infectious Disease"/>
            <person name="Wu L."/>
            <person name="Ma J."/>
        </authorList>
    </citation>
    <scope>NUCLEOTIDE SEQUENCE [LARGE SCALE GENOMIC DNA]</scope>
    <source>
        <strain evidence="8 9">JCM 3272</strain>
    </source>
</reference>
<dbReference type="PANTHER" id="PTHR43775:SF51">
    <property type="entry name" value="INACTIVE PHENOLPHTHIOCEROL SYNTHESIS POLYKETIDE SYNTHASE TYPE I PKS1-RELATED"/>
    <property type="match status" value="1"/>
</dbReference>
<dbReference type="SUPFAM" id="SSF47336">
    <property type="entry name" value="ACP-like"/>
    <property type="match status" value="1"/>
</dbReference>
<evidence type="ECO:0000259" key="6">
    <source>
        <dbReference type="PROSITE" id="PS50075"/>
    </source>
</evidence>
<dbReference type="Pfam" id="PF22953">
    <property type="entry name" value="SpnB_Rossmann"/>
    <property type="match status" value="1"/>
</dbReference>
<dbReference type="SUPFAM" id="SSF53901">
    <property type="entry name" value="Thiolase-like"/>
    <property type="match status" value="1"/>
</dbReference>
<dbReference type="Gene3D" id="1.10.1200.10">
    <property type="entry name" value="ACP-like"/>
    <property type="match status" value="1"/>
</dbReference>
<dbReference type="InterPro" id="IPR020807">
    <property type="entry name" value="PKS_DH"/>
</dbReference>
<dbReference type="SUPFAM" id="SSF51735">
    <property type="entry name" value="NAD(P)-binding Rossmann-fold domains"/>
    <property type="match status" value="2"/>
</dbReference>
<dbReference type="Proteomes" id="UP001501444">
    <property type="component" value="Unassembled WGS sequence"/>
</dbReference>
<gene>
    <name evidence="8" type="ORF">GCM10010170_056560</name>
</gene>
<evidence type="ECO:0000313" key="8">
    <source>
        <dbReference type="EMBL" id="GAA2361263.1"/>
    </source>
</evidence>
<evidence type="ECO:0000256" key="5">
    <source>
        <dbReference type="SAM" id="MobiDB-lite"/>
    </source>
</evidence>
<dbReference type="InterPro" id="IPR013968">
    <property type="entry name" value="PKS_KR"/>
</dbReference>
<dbReference type="PROSITE" id="PS50075">
    <property type="entry name" value="CARRIER"/>
    <property type="match status" value="1"/>
</dbReference>
<accession>A0ABN3GUC7</accession>
<organism evidence="8 9">
    <name type="scientific">Dactylosporangium salmoneum</name>
    <dbReference type="NCBI Taxonomy" id="53361"/>
    <lineage>
        <taxon>Bacteria</taxon>
        <taxon>Bacillati</taxon>
        <taxon>Actinomycetota</taxon>
        <taxon>Actinomycetes</taxon>
        <taxon>Micromonosporales</taxon>
        <taxon>Micromonosporaceae</taxon>
        <taxon>Dactylosporangium</taxon>
    </lineage>
</organism>
<dbReference type="Pfam" id="PF02801">
    <property type="entry name" value="Ketoacyl-synt_C"/>
    <property type="match status" value="1"/>
</dbReference>
<evidence type="ECO:0000256" key="1">
    <source>
        <dbReference type="ARBA" id="ARBA00022450"/>
    </source>
</evidence>
<dbReference type="SMART" id="SM01294">
    <property type="entry name" value="PKS_PP_betabranch"/>
    <property type="match status" value="1"/>
</dbReference>
<dbReference type="CDD" id="cd00833">
    <property type="entry name" value="PKS"/>
    <property type="match status" value="1"/>
</dbReference>
<dbReference type="Pfam" id="PF16197">
    <property type="entry name" value="KAsynt_C_assoc"/>
    <property type="match status" value="1"/>
</dbReference>
<evidence type="ECO:0000256" key="4">
    <source>
        <dbReference type="ARBA" id="ARBA00023315"/>
    </source>
</evidence>
<dbReference type="SMART" id="SM00826">
    <property type="entry name" value="PKS_DH"/>
    <property type="match status" value="1"/>
</dbReference>
<dbReference type="InterPro" id="IPR057326">
    <property type="entry name" value="KR_dom"/>
</dbReference>
<dbReference type="InterPro" id="IPR055123">
    <property type="entry name" value="SpnB-like_Rossmann"/>
</dbReference>
<dbReference type="Gene3D" id="3.10.129.110">
    <property type="entry name" value="Polyketide synthase dehydratase"/>
    <property type="match status" value="2"/>
</dbReference>
<dbReference type="InterPro" id="IPR009081">
    <property type="entry name" value="PP-bd_ACP"/>
</dbReference>
<dbReference type="InterPro" id="IPR014030">
    <property type="entry name" value="Ketoacyl_synth_N"/>
</dbReference>
<dbReference type="InterPro" id="IPR014043">
    <property type="entry name" value="Acyl_transferase_dom"/>
</dbReference>
<evidence type="ECO:0000259" key="7">
    <source>
        <dbReference type="PROSITE" id="PS52004"/>
    </source>
</evidence>
<dbReference type="Gene3D" id="3.40.50.720">
    <property type="entry name" value="NAD(P)-binding Rossmann-like Domain"/>
    <property type="match status" value="1"/>
</dbReference>
<comment type="caution">
    <text evidence="8">The sequence shown here is derived from an EMBL/GenBank/DDBJ whole genome shotgun (WGS) entry which is preliminary data.</text>
</comment>
<sequence>MNNEEKLLEYLKRMTGDLRQAREAAHEPIAVIGMACRYPGGVDTPEGLWELVAGERDAISAFPDNRGWDVEGVYDPDPAAVGKSYVREAGFLHDAGEFDAGFFGISPREALAMDPQQRLMLQIAWEVVERAGIDPDSLRGTRTGVFVGCNNLDYARDLRRAPEGLEGYLGTGNLASIVSGRISYTMGLEGPSMTIDTACSSSLVAMHLAARALRAGDCTLAMAGGVTIMASLAGFVEFCRQRVLAADGRCRAFADGADGFGPAEGAGVLLLERLTDAQRNGHRILAVVRGSAVNQDGASNGLTAPSGPSQQRVIRAALDDARIAPGEVDAVEAHGTGTALGDPIEAQALLATYGRDRSADRPLWLGAVKSNIGHTASAAGVAGVMKMVLAMRHGLLPRTLHVGAPTTHVDWSSGAVSVLTSARPWETSGDRPRRAGVSAFGISGTNAHVILESLAEVPERSDSSGPVPLLVSARSAPALRAAADRLSRRLTGDLSLLDAAASLATGRAALEHRGVVVAADHAEALAGLRALADGAPAPNLVEGYVTAERRAVFVFPGQGSQWVGMATELLSSSPVFAECERALAPLVDWSLRDALTDPELLERVDVVQPVLWAVMVSLAALWESYGVTPAAVIGHSQGEIAAAVVAGGLSIVDGARVVVLRSRALRAIAGRGGMVSVAASVDRVRELIDGRLSIAAINGPSATVVAGPVEALDEFMSSCGEDVRVRRIPVDYASHTPHVEELRAQILTDLADIKPAAGRVPFISAVTGGVMDMSQLDGTYWYTNLRQPVRFEDAVNTARGLGLDGFVECSAHPVLALGVGTLRRDDGGLRRLVTSLGEAWAQGIGVDFRALLDGGRWVDLPTYPFQRDTFWLPGDAGAPDEPLVRLAHADAYLLTERPSLRAHSTIAELALRAGLECGCPTIEELTVRAPLAPGTRAQVWVGEPDGDGRRPLTVHSRRSEDDDWTANATGTLGPARPATGFDPDDSDVTVSLAGDDDPRYAIHPELLDAALQAEDDELVPAEWRGVTLHATGATALRVRTTRPAGDRASVRAADPTGAPVLEIESVAWRPPETAEATHLYLIGWQPLEVPPAEGDIAVRWLGPGPDIVVDALLVAQEEAERDGPLAVVTRGAVAVGGEAPDPGAAAAWGLLRSAQSESPGRLVLVDVDATDASARAVPAAALAAAAAGETQLALRDGRALLPRLERATGDPGPADDGLAERLRGGTVLVTGGTGALGALVARHLVSAYGVRDLLLLSRRGPAAPGADELAAGLRAAGATVDVAACDVADREQLAAALAGRTLTGVVHAAGTLDDGTVAALTPDRVRAALRPTADALAHLDELTAGAGLALFVVFSSIAGQLGNPGQANYGAAKTFLDAFAQRRRAAGRPATALAWGQWAVDGGLGAGAEPARAARSGMRPWGPADGLAAFDMAVRRPEALLLPVRFDFPALRDQARGGPLPPVLRGLVRAGLRRAAGGDGGDAAQSLARRVAGLSAADREHALLDLVRGHVAAVLGHASAAAVDTARAFTEIGFDSLTAVELRNRLTAATGLRLPPTLVFTYPTPVDLARHLGAEIGPAAEAEPPAAVELRRLDAALAALPAAGDARAAVLKQLQALVRKWDRAEETPAVDWMSAESVTDDDMFELLDRELGPAGNA</sequence>
<dbReference type="Pfam" id="PF00109">
    <property type="entry name" value="ketoacyl-synt"/>
    <property type="match status" value="1"/>
</dbReference>
<feature type="domain" description="Carrier" evidence="6">
    <location>
        <begin position="1501"/>
        <end position="1576"/>
    </location>
</feature>
<dbReference type="SUPFAM" id="SSF55048">
    <property type="entry name" value="Probable ACP-binding domain of malonyl-CoA ACP transacylase"/>
    <property type="match status" value="1"/>
</dbReference>
<dbReference type="PANTHER" id="PTHR43775">
    <property type="entry name" value="FATTY ACID SYNTHASE"/>
    <property type="match status" value="1"/>
</dbReference>
<dbReference type="InterPro" id="IPR018201">
    <property type="entry name" value="Ketoacyl_synth_AS"/>
</dbReference>
<keyword evidence="1" id="KW-0596">Phosphopantetheine</keyword>
<dbReference type="EMBL" id="BAAARV010000052">
    <property type="protein sequence ID" value="GAA2361263.1"/>
    <property type="molecule type" value="Genomic_DNA"/>
</dbReference>
<dbReference type="InterPro" id="IPR042104">
    <property type="entry name" value="PKS_dehydratase_sf"/>
</dbReference>
<dbReference type="SUPFAM" id="SSF52151">
    <property type="entry name" value="FabD/lysophospholipase-like"/>
    <property type="match status" value="1"/>
</dbReference>
<dbReference type="Pfam" id="PF08659">
    <property type="entry name" value="KR"/>
    <property type="match status" value="1"/>
</dbReference>
<dbReference type="InterPro" id="IPR049551">
    <property type="entry name" value="PKS_DH_C"/>
</dbReference>
<protein>
    <submittedName>
        <fullName evidence="8">Type I polyketide synthase</fullName>
    </submittedName>
</protein>
<evidence type="ECO:0000313" key="9">
    <source>
        <dbReference type="Proteomes" id="UP001501444"/>
    </source>
</evidence>
<evidence type="ECO:0000256" key="3">
    <source>
        <dbReference type="ARBA" id="ARBA00022679"/>
    </source>
</evidence>
<dbReference type="InterPro" id="IPR016039">
    <property type="entry name" value="Thiolase-like"/>
</dbReference>
<feature type="region of interest" description="Disordered" evidence="5">
    <location>
        <begin position="938"/>
        <end position="983"/>
    </location>
</feature>
<dbReference type="InterPro" id="IPR016036">
    <property type="entry name" value="Malonyl_transacylase_ACP-bd"/>
</dbReference>
<dbReference type="InterPro" id="IPR020841">
    <property type="entry name" value="PKS_Beta-ketoAc_synthase_dom"/>
</dbReference>
<dbReference type="Pfam" id="PF00698">
    <property type="entry name" value="Acyl_transf_1"/>
    <property type="match status" value="1"/>
</dbReference>
<name>A0ABN3GUC7_9ACTN</name>
<dbReference type="InterPro" id="IPR036736">
    <property type="entry name" value="ACP-like_sf"/>
</dbReference>
<dbReference type="InterPro" id="IPR014031">
    <property type="entry name" value="Ketoacyl_synth_C"/>
</dbReference>
<dbReference type="SMART" id="SM00825">
    <property type="entry name" value="PKS_KS"/>
    <property type="match status" value="1"/>
</dbReference>
<keyword evidence="2" id="KW-0597">Phosphoprotein</keyword>
<dbReference type="PROSITE" id="PS52004">
    <property type="entry name" value="KS3_2"/>
    <property type="match status" value="1"/>
</dbReference>
<dbReference type="PROSITE" id="PS00606">
    <property type="entry name" value="KS3_1"/>
    <property type="match status" value="1"/>
</dbReference>
<dbReference type="Gene3D" id="3.30.70.3290">
    <property type="match status" value="1"/>
</dbReference>
<dbReference type="InterPro" id="IPR001227">
    <property type="entry name" value="Ac_transferase_dom_sf"/>
</dbReference>
<dbReference type="SMART" id="SM00823">
    <property type="entry name" value="PKS_PP"/>
    <property type="match status" value="1"/>
</dbReference>
<dbReference type="CDD" id="cd08956">
    <property type="entry name" value="KR_3_FAS_SDR_x"/>
    <property type="match status" value="1"/>
</dbReference>
<dbReference type="Pfam" id="PF14765">
    <property type="entry name" value="PS-DH"/>
    <property type="match status" value="1"/>
</dbReference>
<evidence type="ECO:0000256" key="2">
    <source>
        <dbReference type="ARBA" id="ARBA00022553"/>
    </source>
</evidence>
<dbReference type="InterPro" id="IPR016035">
    <property type="entry name" value="Acyl_Trfase/lysoPLipase"/>
</dbReference>
<dbReference type="SMART" id="SM00827">
    <property type="entry name" value="PKS_AT"/>
    <property type="match status" value="1"/>
</dbReference>
<dbReference type="InterPro" id="IPR050091">
    <property type="entry name" value="PKS_NRPS_Biosynth_Enz"/>
</dbReference>
<keyword evidence="4" id="KW-0012">Acyltransferase</keyword>
<dbReference type="InterPro" id="IPR020806">
    <property type="entry name" value="PKS_PP-bd"/>
</dbReference>
<proteinExistence type="predicted"/>
<dbReference type="InterPro" id="IPR036291">
    <property type="entry name" value="NAD(P)-bd_dom_sf"/>
</dbReference>
<keyword evidence="3" id="KW-0808">Transferase</keyword>
<dbReference type="SMART" id="SM00822">
    <property type="entry name" value="PKS_KR"/>
    <property type="match status" value="1"/>
</dbReference>
<feature type="domain" description="Ketosynthase family 3 (KS3)" evidence="7">
    <location>
        <begin position="26"/>
        <end position="453"/>
    </location>
</feature>
<dbReference type="InterPro" id="IPR032821">
    <property type="entry name" value="PKS_assoc"/>
</dbReference>
<dbReference type="Gene3D" id="3.40.47.10">
    <property type="match status" value="1"/>
</dbReference>
<dbReference type="Gene3D" id="3.40.366.10">
    <property type="entry name" value="Malonyl-Coenzyme A Acyl Carrier Protein, domain 2"/>
    <property type="match status" value="1"/>
</dbReference>
<keyword evidence="9" id="KW-1185">Reference proteome</keyword>
<dbReference type="Pfam" id="PF00550">
    <property type="entry name" value="PP-binding"/>
    <property type="match status" value="1"/>
</dbReference>
<dbReference type="PROSITE" id="PS00012">
    <property type="entry name" value="PHOSPHOPANTETHEINE"/>
    <property type="match status" value="1"/>
</dbReference>
<dbReference type="InterPro" id="IPR006162">
    <property type="entry name" value="Ppantetheine_attach_site"/>
</dbReference>